<dbReference type="PANTHER" id="PTHR31589">
    <property type="entry name" value="PROTEIN, PUTATIVE (DUF239)-RELATED-RELATED"/>
    <property type="match status" value="1"/>
</dbReference>
<gene>
    <name evidence="3" type="ORF">V5N11_002822</name>
</gene>
<dbReference type="EMBL" id="JBANAX010000042">
    <property type="protein sequence ID" value="KAL1225043.1"/>
    <property type="molecule type" value="Genomic_DNA"/>
</dbReference>
<dbReference type="Pfam" id="PF03080">
    <property type="entry name" value="Neprosin"/>
    <property type="match status" value="1"/>
</dbReference>
<dbReference type="InterPro" id="IPR025521">
    <property type="entry name" value="Neprosin_propep"/>
</dbReference>
<dbReference type="Proteomes" id="UP001558713">
    <property type="component" value="Unassembled WGS sequence"/>
</dbReference>
<feature type="signal peptide" evidence="1">
    <location>
        <begin position="1"/>
        <end position="20"/>
    </location>
</feature>
<feature type="domain" description="Neprosin PEP catalytic" evidence="2">
    <location>
        <begin position="160"/>
        <end position="396"/>
    </location>
</feature>
<evidence type="ECO:0000256" key="1">
    <source>
        <dbReference type="SAM" id="SignalP"/>
    </source>
</evidence>
<keyword evidence="1" id="KW-0732">Signal</keyword>
<dbReference type="Pfam" id="PF14365">
    <property type="entry name" value="Neprosin_AP"/>
    <property type="match status" value="1"/>
</dbReference>
<sequence length="396" mass="45299">MKLSCPRMFFFLLGYILCFGDTWDLNNRFVDAERLQSFTNFEIEKQLNVITKPAAKIIKTIDGDTCECVDFYKQPAFDHPSMKNHLFDFEMHRISSLENSRTRKINDTKFGFLWENGVGCPNGTIPIQRVTKEELLRINSFSNKYKPQGSWNFTNYQDSVGNDRHHFAVGRTERGGGKHYNGASMVISIHEPQVISPQFSSARMHIQIGDDYIQVGWTVNPNFYKDSKTRTFAYTKAGKNECYNSMCSVGIIMVRTDLFLGMARGPPSLRGSKQRPYDTYDVQKDKANGNWYLMFKGEQIGFWPAKTFQQSSANSIEWGGEVYSASILSPQMGNGYFPRYDRDFDAHILNITTIDENFKIDHGSINKIETYSDNPRGYKVDTGRTNIILYGGPGNI</sequence>
<name>A0ABD1C6E3_CARAN</name>
<dbReference type="InterPro" id="IPR004314">
    <property type="entry name" value="Neprosin"/>
</dbReference>
<dbReference type="PROSITE" id="PS52045">
    <property type="entry name" value="NEPROSIN_PEP_CD"/>
    <property type="match status" value="1"/>
</dbReference>
<proteinExistence type="predicted"/>
<evidence type="ECO:0000313" key="3">
    <source>
        <dbReference type="EMBL" id="KAL1225043.1"/>
    </source>
</evidence>
<keyword evidence="4" id="KW-1185">Reference proteome</keyword>
<feature type="chain" id="PRO_5044802381" evidence="1">
    <location>
        <begin position="21"/>
        <end position="396"/>
    </location>
</feature>
<evidence type="ECO:0000259" key="2">
    <source>
        <dbReference type="PROSITE" id="PS52045"/>
    </source>
</evidence>
<organism evidence="3 4">
    <name type="scientific">Cardamine amara subsp. amara</name>
    <dbReference type="NCBI Taxonomy" id="228776"/>
    <lineage>
        <taxon>Eukaryota</taxon>
        <taxon>Viridiplantae</taxon>
        <taxon>Streptophyta</taxon>
        <taxon>Embryophyta</taxon>
        <taxon>Tracheophyta</taxon>
        <taxon>Spermatophyta</taxon>
        <taxon>Magnoliopsida</taxon>
        <taxon>eudicotyledons</taxon>
        <taxon>Gunneridae</taxon>
        <taxon>Pentapetalae</taxon>
        <taxon>rosids</taxon>
        <taxon>malvids</taxon>
        <taxon>Brassicales</taxon>
        <taxon>Brassicaceae</taxon>
        <taxon>Cardamineae</taxon>
        <taxon>Cardamine</taxon>
    </lineage>
</organism>
<dbReference type="InterPro" id="IPR053168">
    <property type="entry name" value="Glutamic_endopeptidase"/>
</dbReference>
<protein>
    <submittedName>
        <fullName evidence="3">Protein neprosin</fullName>
    </submittedName>
</protein>
<reference evidence="3 4" key="1">
    <citation type="submission" date="2024-04" db="EMBL/GenBank/DDBJ databases">
        <title>Genome assembly C_amara_ONT_v2.</title>
        <authorList>
            <person name="Yant L."/>
            <person name="Moore C."/>
            <person name="Slenker M."/>
        </authorList>
    </citation>
    <scope>NUCLEOTIDE SEQUENCE [LARGE SCALE GENOMIC DNA]</scope>
    <source>
        <tissue evidence="3">Leaf</tissue>
    </source>
</reference>
<dbReference type="AlphaFoldDB" id="A0ABD1C6E3"/>
<accession>A0ABD1C6E3</accession>
<comment type="caution">
    <text evidence="3">The sequence shown here is derived from an EMBL/GenBank/DDBJ whole genome shotgun (WGS) entry which is preliminary data.</text>
</comment>
<evidence type="ECO:0000313" key="4">
    <source>
        <dbReference type="Proteomes" id="UP001558713"/>
    </source>
</evidence>
<dbReference type="PANTHER" id="PTHR31589:SF176">
    <property type="entry name" value="NEPROSIN ACTIVATION PEPTIDE DOMAIN-CONTAINING PROTEIN-RELATED"/>
    <property type="match status" value="1"/>
</dbReference>